<comment type="similarity">
    <text evidence="2">Belongs to the glycosyl hydrolase 3 family.</text>
</comment>
<dbReference type="EMBL" id="JAKLWS010000017">
    <property type="protein sequence ID" value="MCG2589546.1"/>
    <property type="molecule type" value="Genomic_DNA"/>
</dbReference>
<dbReference type="InterPro" id="IPR050226">
    <property type="entry name" value="NagZ_Beta-hexosaminidase"/>
</dbReference>
<name>A0ABS9KFC0_9BACT</name>
<reference evidence="8" key="2">
    <citation type="submission" date="2024-05" db="EMBL/GenBank/DDBJ databases">
        <title>Rhodohalobacter halophilus gen. nov., sp. nov., a moderately halophilic member of the family Balneolaceae.</title>
        <authorList>
            <person name="Xia J."/>
        </authorList>
    </citation>
    <scope>NUCLEOTIDE SEQUENCE</scope>
    <source>
        <strain evidence="8">WB101</strain>
    </source>
</reference>
<evidence type="ECO:0000256" key="6">
    <source>
        <dbReference type="SAM" id="SignalP"/>
    </source>
</evidence>
<evidence type="ECO:0000259" key="7">
    <source>
        <dbReference type="Pfam" id="PF00933"/>
    </source>
</evidence>
<feature type="chain" id="PRO_5047370824" description="beta-N-acetylhexosaminidase" evidence="6">
    <location>
        <begin position="21"/>
        <end position="366"/>
    </location>
</feature>
<dbReference type="Pfam" id="PF00933">
    <property type="entry name" value="Glyco_hydro_3"/>
    <property type="match status" value="1"/>
</dbReference>
<gene>
    <name evidence="8" type="ORF">L6773_13285</name>
</gene>
<dbReference type="GO" id="GO:0016787">
    <property type="term" value="F:hydrolase activity"/>
    <property type="evidence" value="ECO:0007669"/>
    <property type="project" value="UniProtKB-KW"/>
</dbReference>
<evidence type="ECO:0000256" key="2">
    <source>
        <dbReference type="ARBA" id="ARBA00005336"/>
    </source>
</evidence>
<keyword evidence="6" id="KW-0732">Signal</keyword>
<feature type="domain" description="Glycoside hydrolase family 3 N-terminal" evidence="7">
    <location>
        <begin position="27"/>
        <end position="361"/>
    </location>
</feature>
<protein>
    <recommendedName>
        <fullName evidence="3">beta-N-acetylhexosaminidase</fullName>
        <ecNumber evidence="3">3.2.1.52</ecNumber>
    </recommendedName>
</protein>
<keyword evidence="5" id="KW-0326">Glycosidase</keyword>
<dbReference type="Gene3D" id="3.20.20.300">
    <property type="entry name" value="Glycoside hydrolase, family 3, N-terminal domain"/>
    <property type="match status" value="1"/>
</dbReference>
<dbReference type="RefSeq" id="WP_237854906.1">
    <property type="nucleotide sequence ID" value="NZ_JAKLWS010000017.1"/>
</dbReference>
<evidence type="ECO:0000256" key="5">
    <source>
        <dbReference type="ARBA" id="ARBA00023295"/>
    </source>
</evidence>
<evidence type="ECO:0000256" key="1">
    <source>
        <dbReference type="ARBA" id="ARBA00001231"/>
    </source>
</evidence>
<dbReference type="InterPro" id="IPR017853">
    <property type="entry name" value="GH"/>
</dbReference>
<keyword evidence="4 8" id="KW-0378">Hydrolase</keyword>
<evidence type="ECO:0000256" key="3">
    <source>
        <dbReference type="ARBA" id="ARBA00012663"/>
    </source>
</evidence>
<dbReference type="EC" id="3.2.1.52" evidence="3"/>
<evidence type="ECO:0000313" key="9">
    <source>
        <dbReference type="Proteomes" id="UP001165366"/>
    </source>
</evidence>
<proteinExistence type="inferred from homology"/>
<dbReference type="InterPro" id="IPR001764">
    <property type="entry name" value="Glyco_hydro_3_N"/>
</dbReference>
<comment type="catalytic activity">
    <reaction evidence="1">
        <text>Hydrolysis of terminal non-reducing N-acetyl-D-hexosamine residues in N-acetyl-beta-D-hexosaminides.</text>
        <dbReference type="EC" id="3.2.1.52"/>
    </reaction>
</comment>
<dbReference type="Proteomes" id="UP001165366">
    <property type="component" value="Unassembled WGS sequence"/>
</dbReference>
<organism evidence="8 9">
    <name type="scientific">Rhodohalobacter sulfatireducens</name>
    <dbReference type="NCBI Taxonomy" id="2911366"/>
    <lineage>
        <taxon>Bacteria</taxon>
        <taxon>Pseudomonadati</taxon>
        <taxon>Balneolota</taxon>
        <taxon>Balneolia</taxon>
        <taxon>Balneolales</taxon>
        <taxon>Balneolaceae</taxon>
        <taxon>Rhodohalobacter</taxon>
    </lineage>
</organism>
<accession>A0ABS9KFC0</accession>
<comment type="caution">
    <text evidence="8">The sequence shown here is derived from an EMBL/GenBank/DDBJ whole genome shotgun (WGS) entry which is preliminary data.</text>
</comment>
<evidence type="ECO:0000256" key="4">
    <source>
        <dbReference type="ARBA" id="ARBA00022801"/>
    </source>
</evidence>
<dbReference type="PANTHER" id="PTHR30480">
    <property type="entry name" value="BETA-HEXOSAMINIDASE-RELATED"/>
    <property type="match status" value="1"/>
</dbReference>
<dbReference type="InterPro" id="IPR036962">
    <property type="entry name" value="Glyco_hydro_3_N_sf"/>
</dbReference>
<feature type="signal peptide" evidence="6">
    <location>
        <begin position="1"/>
        <end position="20"/>
    </location>
</feature>
<reference evidence="8" key="1">
    <citation type="submission" date="2022-01" db="EMBL/GenBank/DDBJ databases">
        <authorList>
            <person name="Wang Y."/>
        </authorList>
    </citation>
    <scope>NUCLEOTIDE SEQUENCE</scope>
    <source>
        <strain evidence="8">WB101</strain>
    </source>
</reference>
<dbReference type="PANTHER" id="PTHR30480:SF13">
    <property type="entry name" value="BETA-HEXOSAMINIDASE"/>
    <property type="match status" value="1"/>
</dbReference>
<dbReference type="SUPFAM" id="SSF51445">
    <property type="entry name" value="(Trans)glycosidases"/>
    <property type="match status" value="1"/>
</dbReference>
<sequence length="366" mass="41311">MNKLIFLLFTLFFIAPSLFAQSNEASLDEKIGEMLMIGFKGYEVSDTSHIVRDIEDYHLGGVVLFDYDVPTDRPVRNVESPDQLVNLITQLNNLTDRKLFIAVDQEGGRVARLKESRGFIPNVSAEYLGEIDNVDSTRYYAETMADQLDELGFNINFAPVVDLNINPDNPVIGRIERSFSADPDAVVKHASIFLNEFNEHNILGVLKHYPGHGSAWNDSHVGMADVTETWQESELEPYRDLIQTDNRFAIMTAHVLNENLDAEWPATLSEEVQTNILRNQLGFEGVLFSDDMQMEAIRSFYGLETAITRAINAGVDVLVFGNNSVYWPDVVPQAVEIIKQKVESGEIPEDRIDTSYRRIMNAKNSL</sequence>
<evidence type="ECO:0000313" key="8">
    <source>
        <dbReference type="EMBL" id="MCG2589546.1"/>
    </source>
</evidence>
<keyword evidence="9" id="KW-1185">Reference proteome</keyword>